<sequence>MKIKIIDKKTEYPGIDLFRVIAVILVVMNHTYPLAGINETADFVLARIIARVAVPFFFMVSGYFILPSIIGENKDYTTVIRNVKKLVKLYIIATLIYLPIGIYSGNIGVNIGVVGALKELLFNGTFYHLWYLPGAIIGILIVSMLLKRFNQKQVFIISLGLYIIGLFGDSYYKIAESIPVIKELYNLIFNFFDYTRNGIFFSPLFFILGAIIANDKRKPKKKIMMYGFIITLSLMIVEGLILNKFQIQRHSSMYILLLPVMYFLFQWILLWKNRSFKILRNISMIVYIIHPLVIILIRGFAKVLKLQDILVSNNLIHFVAVLFGSFVLAFIIDYILGKITKKRSVNSSIRRHI</sequence>
<dbReference type="Pfam" id="PF01757">
    <property type="entry name" value="Acyl_transf_3"/>
    <property type="match status" value="1"/>
</dbReference>
<evidence type="ECO:0000256" key="1">
    <source>
        <dbReference type="ARBA" id="ARBA00004651"/>
    </source>
</evidence>
<evidence type="ECO:0000256" key="2">
    <source>
        <dbReference type="ARBA" id="ARBA00007400"/>
    </source>
</evidence>
<feature type="transmembrane region" description="Helical" evidence="7">
    <location>
        <begin position="87"/>
        <end position="109"/>
    </location>
</feature>
<feature type="transmembrane region" description="Helical" evidence="7">
    <location>
        <begin position="315"/>
        <end position="336"/>
    </location>
</feature>
<feature type="transmembrane region" description="Helical" evidence="7">
    <location>
        <begin position="12"/>
        <end position="32"/>
    </location>
</feature>
<evidence type="ECO:0000256" key="3">
    <source>
        <dbReference type="ARBA" id="ARBA00022475"/>
    </source>
</evidence>
<evidence type="ECO:0000256" key="4">
    <source>
        <dbReference type="ARBA" id="ARBA00022692"/>
    </source>
</evidence>
<feature type="transmembrane region" description="Helical" evidence="7">
    <location>
        <begin position="282"/>
        <end position="303"/>
    </location>
</feature>
<dbReference type="PANTHER" id="PTHR40074">
    <property type="entry name" value="O-ACETYLTRANSFERASE WECH"/>
    <property type="match status" value="1"/>
</dbReference>
<proteinExistence type="inferred from homology"/>
<keyword evidence="9" id="KW-0808">Transferase</keyword>
<dbReference type="InterPro" id="IPR002656">
    <property type="entry name" value="Acyl_transf_3_dom"/>
</dbReference>
<gene>
    <name evidence="9" type="ORF">H8S20_16120</name>
</gene>
<dbReference type="GO" id="GO:0016746">
    <property type="term" value="F:acyltransferase activity"/>
    <property type="evidence" value="ECO:0007669"/>
    <property type="project" value="UniProtKB-KW"/>
</dbReference>
<evidence type="ECO:0000259" key="8">
    <source>
        <dbReference type="Pfam" id="PF01757"/>
    </source>
</evidence>
<evidence type="ECO:0000313" key="9">
    <source>
        <dbReference type="EMBL" id="MBC5630386.1"/>
    </source>
</evidence>
<dbReference type="EMBL" id="JACOOO010000038">
    <property type="protein sequence ID" value="MBC5630386.1"/>
    <property type="molecule type" value="Genomic_DNA"/>
</dbReference>
<dbReference type="PANTHER" id="PTHR40074:SF2">
    <property type="entry name" value="O-ACETYLTRANSFERASE WECH"/>
    <property type="match status" value="1"/>
</dbReference>
<feature type="transmembrane region" description="Helical" evidence="7">
    <location>
        <begin position="154"/>
        <end position="174"/>
    </location>
</feature>
<keyword evidence="4 7" id="KW-0812">Transmembrane</keyword>
<dbReference type="RefSeq" id="WP_186860734.1">
    <property type="nucleotide sequence ID" value="NZ_JACOOO010000038.1"/>
</dbReference>
<dbReference type="Proteomes" id="UP000596929">
    <property type="component" value="Unassembled WGS sequence"/>
</dbReference>
<evidence type="ECO:0000313" key="10">
    <source>
        <dbReference type="Proteomes" id="UP000596929"/>
    </source>
</evidence>
<feature type="transmembrane region" description="Helical" evidence="7">
    <location>
        <begin position="44"/>
        <end position="66"/>
    </location>
</feature>
<reference evidence="9 10" key="1">
    <citation type="submission" date="2020-08" db="EMBL/GenBank/DDBJ databases">
        <title>Genome public.</title>
        <authorList>
            <person name="Liu C."/>
            <person name="Sun Q."/>
        </authorList>
    </citation>
    <scope>NUCLEOTIDE SEQUENCE [LARGE SCALE GENOMIC DNA]</scope>
    <source>
        <strain evidence="9 10">NSJ-6</strain>
    </source>
</reference>
<keyword evidence="6 7" id="KW-0472">Membrane</keyword>
<feature type="transmembrane region" description="Helical" evidence="7">
    <location>
        <begin position="129"/>
        <end position="147"/>
    </location>
</feature>
<evidence type="ECO:0000256" key="7">
    <source>
        <dbReference type="SAM" id="Phobius"/>
    </source>
</evidence>
<comment type="caution">
    <text evidence="9">The sequence shown here is derived from an EMBL/GenBank/DDBJ whole genome shotgun (WGS) entry which is preliminary data.</text>
</comment>
<keyword evidence="3" id="KW-1003">Cell membrane</keyword>
<name>A0ABR7DG59_9CLOT</name>
<feature type="domain" description="Acyltransferase 3" evidence="8">
    <location>
        <begin position="13"/>
        <end position="332"/>
    </location>
</feature>
<protein>
    <submittedName>
        <fullName evidence="9">Acyltransferase</fullName>
    </submittedName>
</protein>
<keyword evidence="10" id="KW-1185">Reference proteome</keyword>
<evidence type="ECO:0000256" key="6">
    <source>
        <dbReference type="ARBA" id="ARBA00023136"/>
    </source>
</evidence>
<accession>A0ABR7DG59</accession>
<feature type="transmembrane region" description="Helical" evidence="7">
    <location>
        <begin position="225"/>
        <end position="245"/>
    </location>
</feature>
<feature type="transmembrane region" description="Helical" evidence="7">
    <location>
        <begin position="251"/>
        <end position="270"/>
    </location>
</feature>
<evidence type="ECO:0000256" key="5">
    <source>
        <dbReference type="ARBA" id="ARBA00022989"/>
    </source>
</evidence>
<organism evidence="9 10">
    <name type="scientific">Clostridium hominis</name>
    <dbReference type="NCBI Taxonomy" id="2763036"/>
    <lineage>
        <taxon>Bacteria</taxon>
        <taxon>Bacillati</taxon>
        <taxon>Bacillota</taxon>
        <taxon>Clostridia</taxon>
        <taxon>Eubacteriales</taxon>
        <taxon>Clostridiaceae</taxon>
        <taxon>Clostridium</taxon>
    </lineage>
</organism>
<comment type="similarity">
    <text evidence="2">Belongs to the acyltransferase 3 family.</text>
</comment>
<comment type="subcellular location">
    <subcellularLocation>
        <location evidence="1">Cell membrane</location>
        <topology evidence="1">Multi-pass membrane protein</topology>
    </subcellularLocation>
</comment>
<keyword evidence="9" id="KW-0012">Acyltransferase</keyword>
<keyword evidence="5 7" id="KW-1133">Transmembrane helix</keyword>
<feature type="transmembrane region" description="Helical" evidence="7">
    <location>
        <begin position="194"/>
        <end position="213"/>
    </location>
</feature>